<dbReference type="EMBL" id="JACIJR010000006">
    <property type="protein sequence ID" value="MBB5730144.1"/>
    <property type="molecule type" value="Genomic_DNA"/>
</dbReference>
<evidence type="ECO:0000313" key="3">
    <source>
        <dbReference type="Proteomes" id="UP000546701"/>
    </source>
</evidence>
<sequence>MVSSHRHKWFSSILLFIGMIFGQPALAATTSVRILPDVVCEVSEGDDIRVCGSRIEREDVLRLHQLVVCIIKNQGVSSSAAVTAYIRTGDMARFRSVFASNWACSSARGLRVTAALLAGAFAEALLDRPMLSRLAKGQGGEAPASSAILPSDTLLHCVMRTGRVQAATFLRSQPYSRQERSAAMALGERLQGCVTTGDTIRTSVPLLRSMTALTFFAEKMAPVERTAPLIDQAQTERDARLKSSPPIAPPVLAIRNSALLKTPVLSIGRVDDLAATPDLGGYRHQSPDLPTEPDIADVMARDAAPPIDPDTGEPL</sequence>
<evidence type="ECO:0000256" key="1">
    <source>
        <dbReference type="SAM" id="MobiDB-lite"/>
    </source>
</evidence>
<dbReference type="Proteomes" id="UP000546701">
    <property type="component" value="Unassembled WGS sequence"/>
</dbReference>
<comment type="caution">
    <text evidence="2">The sequence shown here is derived from an EMBL/GenBank/DDBJ whole genome shotgun (WGS) entry which is preliminary data.</text>
</comment>
<accession>A0A7W9F3S3</accession>
<gene>
    <name evidence="2" type="ORF">FHS99_002642</name>
</gene>
<protein>
    <submittedName>
        <fullName evidence="2">Uncharacterized protein</fullName>
    </submittedName>
</protein>
<feature type="region of interest" description="Disordered" evidence="1">
    <location>
        <begin position="278"/>
        <end position="315"/>
    </location>
</feature>
<evidence type="ECO:0000313" key="2">
    <source>
        <dbReference type="EMBL" id="MBB5730144.1"/>
    </source>
</evidence>
<dbReference type="AlphaFoldDB" id="A0A7W9F3S3"/>
<dbReference type="RefSeq" id="WP_157176357.1">
    <property type="nucleotide sequence ID" value="NZ_BMJP01000004.1"/>
</dbReference>
<proteinExistence type="predicted"/>
<keyword evidence="3" id="KW-1185">Reference proteome</keyword>
<name>A0A7W9F3S3_9SPHN</name>
<reference evidence="2 3" key="1">
    <citation type="submission" date="2020-08" db="EMBL/GenBank/DDBJ databases">
        <title>Genomic Encyclopedia of Type Strains, Phase IV (KMG-IV): sequencing the most valuable type-strain genomes for metagenomic binning, comparative biology and taxonomic classification.</title>
        <authorList>
            <person name="Goeker M."/>
        </authorList>
    </citation>
    <scope>NUCLEOTIDE SEQUENCE [LARGE SCALE GENOMIC DNA]</scope>
    <source>
        <strain evidence="2 3">DSM 103336</strain>
    </source>
</reference>
<organism evidence="2 3">
    <name type="scientific">Sphingomonas prati</name>
    <dbReference type="NCBI Taxonomy" id="1843237"/>
    <lineage>
        <taxon>Bacteria</taxon>
        <taxon>Pseudomonadati</taxon>
        <taxon>Pseudomonadota</taxon>
        <taxon>Alphaproteobacteria</taxon>
        <taxon>Sphingomonadales</taxon>
        <taxon>Sphingomonadaceae</taxon>
        <taxon>Sphingomonas</taxon>
    </lineage>
</organism>